<organism evidence="2 3">
    <name type="scientific">Lactuca saligna</name>
    <name type="common">Willowleaf lettuce</name>
    <dbReference type="NCBI Taxonomy" id="75948"/>
    <lineage>
        <taxon>Eukaryota</taxon>
        <taxon>Viridiplantae</taxon>
        <taxon>Streptophyta</taxon>
        <taxon>Embryophyta</taxon>
        <taxon>Tracheophyta</taxon>
        <taxon>Spermatophyta</taxon>
        <taxon>Magnoliopsida</taxon>
        <taxon>eudicotyledons</taxon>
        <taxon>Gunneridae</taxon>
        <taxon>Pentapetalae</taxon>
        <taxon>asterids</taxon>
        <taxon>campanulids</taxon>
        <taxon>Asterales</taxon>
        <taxon>Asteraceae</taxon>
        <taxon>Cichorioideae</taxon>
        <taxon>Cichorieae</taxon>
        <taxon>Lactucinae</taxon>
        <taxon>Lactuca</taxon>
    </lineage>
</organism>
<accession>A0AA35ZSN2</accession>
<sequence length="118" mass="13399">MNGMVYGTNTSGFGWDTDKCFVTADAEVWDEYIKSYKVAACFRDKPIPQFDNLCKIFGKYRATDLGEDVTEETQRNSPVDVEGLEDIVGETQQNARGNSKRKRPPTDDIERSYKEVAE</sequence>
<dbReference type="EMBL" id="OX465084">
    <property type="protein sequence ID" value="CAI9297633.1"/>
    <property type="molecule type" value="Genomic_DNA"/>
</dbReference>
<evidence type="ECO:0008006" key="4">
    <source>
        <dbReference type="Google" id="ProtNLM"/>
    </source>
</evidence>
<feature type="compositionally biased region" description="Basic and acidic residues" evidence="1">
    <location>
        <begin position="104"/>
        <end position="118"/>
    </location>
</feature>
<dbReference type="AlphaFoldDB" id="A0AA35ZSN2"/>
<reference evidence="2" key="1">
    <citation type="submission" date="2023-04" db="EMBL/GenBank/DDBJ databases">
        <authorList>
            <person name="Vijverberg K."/>
            <person name="Xiong W."/>
            <person name="Schranz E."/>
        </authorList>
    </citation>
    <scope>NUCLEOTIDE SEQUENCE</scope>
</reference>
<evidence type="ECO:0000313" key="2">
    <source>
        <dbReference type="EMBL" id="CAI9297633.1"/>
    </source>
</evidence>
<dbReference type="Proteomes" id="UP001177003">
    <property type="component" value="Chromosome 8"/>
</dbReference>
<proteinExistence type="predicted"/>
<keyword evidence="3" id="KW-1185">Reference proteome</keyword>
<dbReference type="PANTHER" id="PTHR46250:SF17">
    <property type="entry name" value="MYB_SANT-LIKE DOMAIN-CONTAINING PROTEIN"/>
    <property type="match status" value="1"/>
</dbReference>
<name>A0AA35ZSN2_LACSI</name>
<dbReference type="PANTHER" id="PTHR46250">
    <property type="entry name" value="MYB/SANT-LIKE DNA-BINDING DOMAIN PROTEIN-RELATED"/>
    <property type="match status" value="1"/>
</dbReference>
<evidence type="ECO:0000313" key="3">
    <source>
        <dbReference type="Proteomes" id="UP001177003"/>
    </source>
</evidence>
<protein>
    <recommendedName>
        <fullName evidence="4">Myb/SANT-like domain-containing protein</fullName>
    </recommendedName>
</protein>
<evidence type="ECO:0000256" key="1">
    <source>
        <dbReference type="SAM" id="MobiDB-lite"/>
    </source>
</evidence>
<feature type="region of interest" description="Disordered" evidence="1">
    <location>
        <begin position="68"/>
        <end position="118"/>
    </location>
</feature>
<gene>
    <name evidence="2" type="ORF">LSALG_LOCUS36430</name>
</gene>